<dbReference type="InterPro" id="IPR000847">
    <property type="entry name" value="LysR_HTH_N"/>
</dbReference>
<dbReference type="EMBL" id="FNBW01000004">
    <property type="protein sequence ID" value="SDF51379.1"/>
    <property type="molecule type" value="Genomic_DNA"/>
</dbReference>
<dbReference type="GO" id="GO:0005829">
    <property type="term" value="C:cytosol"/>
    <property type="evidence" value="ECO:0007669"/>
    <property type="project" value="TreeGrafter"/>
</dbReference>
<reference evidence="6 7" key="1">
    <citation type="submission" date="2016-10" db="EMBL/GenBank/DDBJ databases">
        <authorList>
            <person name="Varghese N."/>
            <person name="Submissions S."/>
        </authorList>
    </citation>
    <scope>NUCLEOTIDE SEQUENCE [LARGE SCALE GENOMIC DNA]</scope>
    <source>
        <strain evidence="6 7">DSM 18839</strain>
    </source>
</reference>
<dbReference type="Pfam" id="PF03466">
    <property type="entry name" value="LysR_substrate"/>
    <property type="match status" value="1"/>
</dbReference>
<dbReference type="SUPFAM" id="SSF53850">
    <property type="entry name" value="Periplasmic binding protein-like II"/>
    <property type="match status" value="1"/>
</dbReference>
<dbReference type="Gene3D" id="1.10.10.10">
    <property type="entry name" value="Winged helix-like DNA-binding domain superfamily/Winged helix DNA-binding domain"/>
    <property type="match status" value="1"/>
</dbReference>
<dbReference type="InterPro" id="IPR050950">
    <property type="entry name" value="HTH-type_LysR_regulators"/>
</dbReference>
<evidence type="ECO:0000313" key="6">
    <source>
        <dbReference type="EMBL" id="SDF51379.1"/>
    </source>
</evidence>
<evidence type="ECO:0000256" key="2">
    <source>
        <dbReference type="ARBA" id="ARBA00023015"/>
    </source>
</evidence>
<evidence type="ECO:0000256" key="1">
    <source>
        <dbReference type="ARBA" id="ARBA00009437"/>
    </source>
</evidence>
<dbReference type="PROSITE" id="PS50931">
    <property type="entry name" value="HTH_LYSR"/>
    <property type="match status" value="1"/>
</dbReference>
<dbReference type="SUPFAM" id="SSF46785">
    <property type="entry name" value="Winged helix' DNA-binding domain"/>
    <property type="match status" value="1"/>
</dbReference>
<keyword evidence="2" id="KW-0805">Transcription regulation</keyword>
<dbReference type="Proteomes" id="UP000198615">
    <property type="component" value="Unassembled WGS sequence"/>
</dbReference>
<dbReference type="InterPro" id="IPR005119">
    <property type="entry name" value="LysR_subst-bd"/>
</dbReference>
<dbReference type="Pfam" id="PF00126">
    <property type="entry name" value="HTH_1"/>
    <property type="match status" value="1"/>
</dbReference>
<dbReference type="AlphaFoldDB" id="A0A8G2BG72"/>
<dbReference type="GO" id="GO:0003677">
    <property type="term" value="F:DNA binding"/>
    <property type="evidence" value="ECO:0007669"/>
    <property type="project" value="UniProtKB-KW"/>
</dbReference>
<keyword evidence="4" id="KW-0804">Transcription</keyword>
<evidence type="ECO:0000256" key="4">
    <source>
        <dbReference type="ARBA" id="ARBA00023163"/>
    </source>
</evidence>
<dbReference type="OrthoDB" id="9785974at2"/>
<evidence type="ECO:0000313" key="7">
    <source>
        <dbReference type="Proteomes" id="UP000198615"/>
    </source>
</evidence>
<dbReference type="PANTHER" id="PTHR30419">
    <property type="entry name" value="HTH-TYPE TRANSCRIPTIONAL REGULATOR YBHD"/>
    <property type="match status" value="1"/>
</dbReference>
<comment type="similarity">
    <text evidence="1">Belongs to the LysR transcriptional regulatory family.</text>
</comment>
<evidence type="ECO:0000259" key="5">
    <source>
        <dbReference type="PROSITE" id="PS50931"/>
    </source>
</evidence>
<name>A0A8G2BG72_9PROT</name>
<gene>
    <name evidence="6" type="ORF">SAMN05660686_01498</name>
</gene>
<dbReference type="FunFam" id="1.10.10.10:FF:000001">
    <property type="entry name" value="LysR family transcriptional regulator"/>
    <property type="match status" value="1"/>
</dbReference>
<organism evidence="6 7">
    <name type="scientific">Thalassobaculum litoreum DSM 18839</name>
    <dbReference type="NCBI Taxonomy" id="1123362"/>
    <lineage>
        <taxon>Bacteria</taxon>
        <taxon>Pseudomonadati</taxon>
        <taxon>Pseudomonadota</taxon>
        <taxon>Alphaproteobacteria</taxon>
        <taxon>Rhodospirillales</taxon>
        <taxon>Thalassobaculaceae</taxon>
        <taxon>Thalassobaculum</taxon>
    </lineage>
</organism>
<sequence length="302" mass="32225">MAVKARADLGLTSLRLFEAAVRLGSLSAASAEANIAISAVSRRIADLEQQFGTRLLHRDVRGVEPTPAGQILVIHARNLLRLAERVSEDMAQFSDGARGLVRVAANPSAVNQFLPDLFSRFREAAPEIRFEVREGVSGDIVREVLEGHVDIGIFAASVPHEGVQAFPFRADLLCVVVPAGHRLAGAGALTLRDLLEEPHIGLEDGSSLFAQVCQRAEEAGRPLTVAFRVRSFEAVRRMAAAGLGVGILPQAVAAPYAAVDGIAVIPLSEDWSRRPFLLGVRERSALSASAEAFLAYLIGATP</sequence>
<proteinExistence type="inferred from homology"/>
<dbReference type="InterPro" id="IPR036390">
    <property type="entry name" value="WH_DNA-bd_sf"/>
</dbReference>
<dbReference type="Gene3D" id="3.40.190.290">
    <property type="match status" value="1"/>
</dbReference>
<comment type="caution">
    <text evidence="6">The sequence shown here is derived from an EMBL/GenBank/DDBJ whole genome shotgun (WGS) entry which is preliminary data.</text>
</comment>
<feature type="domain" description="HTH lysR-type" evidence="5">
    <location>
        <begin position="9"/>
        <end position="66"/>
    </location>
</feature>
<dbReference type="CDD" id="cd08421">
    <property type="entry name" value="PBP2_LTTR_like_1"/>
    <property type="match status" value="1"/>
</dbReference>
<accession>A0A8G2BG72</accession>
<keyword evidence="3 6" id="KW-0238">DNA-binding</keyword>
<evidence type="ECO:0000256" key="3">
    <source>
        <dbReference type="ARBA" id="ARBA00023125"/>
    </source>
</evidence>
<protein>
    <submittedName>
        <fullName evidence="6">DNA-binding transcriptional regulator, LysR family</fullName>
    </submittedName>
</protein>
<dbReference type="PANTHER" id="PTHR30419:SF2">
    <property type="entry name" value="LYSR FAMILY TRANSCRIPTIONAL REGULATOR"/>
    <property type="match status" value="1"/>
</dbReference>
<dbReference type="GO" id="GO:0003700">
    <property type="term" value="F:DNA-binding transcription factor activity"/>
    <property type="evidence" value="ECO:0007669"/>
    <property type="project" value="InterPro"/>
</dbReference>
<keyword evidence="7" id="KW-1185">Reference proteome</keyword>
<dbReference type="InterPro" id="IPR036388">
    <property type="entry name" value="WH-like_DNA-bd_sf"/>
</dbReference>